<protein>
    <submittedName>
        <fullName evidence="5">Lrp/AsnC family transcriptional regulator</fullName>
    </submittedName>
</protein>
<gene>
    <name evidence="5" type="ORF">K1718_21660</name>
</gene>
<dbReference type="InterPro" id="IPR019885">
    <property type="entry name" value="Tscrpt_reg_HTH_AsnC-type_CS"/>
</dbReference>
<dbReference type="PROSITE" id="PS00519">
    <property type="entry name" value="HTH_ASNC_1"/>
    <property type="match status" value="1"/>
</dbReference>
<organism evidence="5 6">
    <name type="scientific">Roseibium porphyridii</name>
    <dbReference type="NCBI Taxonomy" id="2866279"/>
    <lineage>
        <taxon>Bacteria</taxon>
        <taxon>Pseudomonadati</taxon>
        <taxon>Pseudomonadota</taxon>
        <taxon>Alphaproteobacteria</taxon>
        <taxon>Hyphomicrobiales</taxon>
        <taxon>Stappiaceae</taxon>
        <taxon>Roseibium</taxon>
    </lineage>
</organism>
<evidence type="ECO:0000256" key="2">
    <source>
        <dbReference type="ARBA" id="ARBA00023125"/>
    </source>
</evidence>
<evidence type="ECO:0000256" key="3">
    <source>
        <dbReference type="ARBA" id="ARBA00023163"/>
    </source>
</evidence>
<keyword evidence="2" id="KW-0238">DNA-binding</keyword>
<dbReference type="PRINTS" id="PR00033">
    <property type="entry name" value="HTHASNC"/>
</dbReference>
<dbReference type="InterPro" id="IPR000485">
    <property type="entry name" value="AsnC-type_HTH_dom"/>
</dbReference>
<sequence length="150" mass="16828">MEPLDDFDHRLLRLLSLDARQTGKELSEKVGLSPAACLRRVQRLREIGAIQKEIAVLAPEVTGSTVTLLAMLEMVRGQPERNARAREKLLTLPEVKKLYHVTGKADLVLTIECASMEAYAAFTERHFYAEEIKGFDTIVVLRSYDPMAGD</sequence>
<dbReference type="InterPro" id="IPR036388">
    <property type="entry name" value="WH-like_DNA-bd_sf"/>
</dbReference>
<dbReference type="Gene3D" id="1.10.10.10">
    <property type="entry name" value="Winged helix-like DNA-binding domain superfamily/Winged helix DNA-binding domain"/>
    <property type="match status" value="1"/>
</dbReference>
<dbReference type="RefSeq" id="WP_173006112.1">
    <property type="nucleotide sequence ID" value="NZ_CP120863.1"/>
</dbReference>
<dbReference type="SUPFAM" id="SSF46785">
    <property type="entry name" value="Winged helix' DNA-binding domain"/>
    <property type="match status" value="1"/>
</dbReference>
<dbReference type="InterPro" id="IPR019888">
    <property type="entry name" value="Tscrpt_reg_AsnC-like"/>
</dbReference>
<keyword evidence="3" id="KW-0804">Transcription</keyword>
<evidence type="ECO:0000313" key="5">
    <source>
        <dbReference type="EMBL" id="WFE88740.1"/>
    </source>
</evidence>
<dbReference type="InterPro" id="IPR019887">
    <property type="entry name" value="Tscrpt_reg_AsnC/Lrp_C"/>
</dbReference>
<dbReference type="InterPro" id="IPR011008">
    <property type="entry name" value="Dimeric_a/b-barrel"/>
</dbReference>
<dbReference type="Pfam" id="PF01037">
    <property type="entry name" value="AsnC_trans_reg"/>
    <property type="match status" value="1"/>
</dbReference>
<dbReference type="Pfam" id="PF13404">
    <property type="entry name" value="HTH_AsnC-type"/>
    <property type="match status" value="1"/>
</dbReference>
<proteinExistence type="predicted"/>
<keyword evidence="1" id="KW-0805">Transcription regulation</keyword>
<dbReference type="SMART" id="SM00344">
    <property type="entry name" value="HTH_ASNC"/>
    <property type="match status" value="1"/>
</dbReference>
<accession>A0ABY8F4F6</accession>
<dbReference type="PANTHER" id="PTHR30154">
    <property type="entry name" value="LEUCINE-RESPONSIVE REGULATORY PROTEIN"/>
    <property type="match status" value="1"/>
</dbReference>
<reference evidence="5 6" key="1">
    <citation type="submission" date="2023-03" db="EMBL/GenBank/DDBJ databases">
        <title>Roseibium porphyridii sp. nov. and Roseibium rhodosorbium sp. nov. isolated from marine algae, Porphyridium cruentum and Rhodosorus marinus, respectively.</title>
        <authorList>
            <person name="Lee M.W."/>
            <person name="Choi B.J."/>
            <person name="Lee J.K."/>
            <person name="Choi D.G."/>
            <person name="Baek J.H."/>
            <person name="Bayburt H."/>
            <person name="Kim J.M."/>
            <person name="Han D.M."/>
            <person name="Kim K.H."/>
            <person name="Jeon C.O."/>
        </authorList>
    </citation>
    <scope>NUCLEOTIDE SEQUENCE [LARGE SCALE GENOMIC DNA]</scope>
    <source>
        <strain evidence="5 6">KMA01</strain>
    </source>
</reference>
<dbReference type="InterPro" id="IPR036390">
    <property type="entry name" value="WH_DNA-bd_sf"/>
</dbReference>
<dbReference type="PANTHER" id="PTHR30154:SF34">
    <property type="entry name" value="TRANSCRIPTIONAL REGULATOR AZLB"/>
    <property type="match status" value="1"/>
</dbReference>
<dbReference type="Gene3D" id="3.30.70.920">
    <property type="match status" value="1"/>
</dbReference>
<keyword evidence="6" id="KW-1185">Reference proteome</keyword>
<evidence type="ECO:0000259" key="4">
    <source>
        <dbReference type="PROSITE" id="PS50956"/>
    </source>
</evidence>
<dbReference type="SUPFAM" id="SSF54909">
    <property type="entry name" value="Dimeric alpha+beta barrel"/>
    <property type="match status" value="1"/>
</dbReference>
<dbReference type="Proteomes" id="UP001209803">
    <property type="component" value="Chromosome"/>
</dbReference>
<name>A0ABY8F4F6_9HYPH</name>
<evidence type="ECO:0000313" key="6">
    <source>
        <dbReference type="Proteomes" id="UP001209803"/>
    </source>
</evidence>
<dbReference type="PROSITE" id="PS50956">
    <property type="entry name" value="HTH_ASNC_2"/>
    <property type="match status" value="1"/>
</dbReference>
<dbReference type="EMBL" id="CP120863">
    <property type="protein sequence ID" value="WFE88740.1"/>
    <property type="molecule type" value="Genomic_DNA"/>
</dbReference>
<feature type="domain" description="HTH asnC-type" evidence="4">
    <location>
        <begin position="4"/>
        <end position="65"/>
    </location>
</feature>
<evidence type="ECO:0000256" key="1">
    <source>
        <dbReference type="ARBA" id="ARBA00023015"/>
    </source>
</evidence>